<comment type="caution">
    <text evidence="1">The sequence shown here is derived from an EMBL/GenBank/DDBJ whole genome shotgun (WGS) entry which is preliminary data.</text>
</comment>
<dbReference type="SUPFAM" id="SSF52540">
    <property type="entry name" value="P-loop containing nucleoside triphosphate hydrolases"/>
    <property type="match status" value="1"/>
</dbReference>
<accession>A0AAD9N5R0</accession>
<evidence type="ECO:0008006" key="3">
    <source>
        <dbReference type="Google" id="ProtNLM"/>
    </source>
</evidence>
<dbReference type="Proteomes" id="UP001208570">
    <property type="component" value="Unassembled WGS sequence"/>
</dbReference>
<gene>
    <name evidence="1" type="ORF">LSH36_178g06000</name>
</gene>
<dbReference type="PANTHER" id="PTHR33844">
    <property type="entry name" value="SULFOTRANSFER_1 DOMAIN-CONTAINING PROTEIN"/>
    <property type="match status" value="1"/>
</dbReference>
<evidence type="ECO:0000313" key="1">
    <source>
        <dbReference type="EMBL" id="KAK2158062.1"/>
    </source>
</evidence>
<proteinExistence type="predicted"/>
<dbReference type="AlphaFoldDB" id="A0AAD9N5R0"/>
<evidence type="ECO:0000313" key="2">
    <source>
        <dbReference type="Proteomes" id="UP001208570"/>
    </source>
</evidence>
<name>A0AAD9N5R0_9ANNE</name>
<dbReference type="EMBL" id="JAODUP010000178">
    <property type="protein sequence ID" value="KAK2158062.1"/>
    <property type="molecule type" value="Genomic_DNA"/>
</dbReference>
<protein>
    <recommendedName>
        <fullName evidence="3">Sulfotransferase</fullName>
    </recommendedName>
</protein>
<dbReference type="InterPro" id="IPR027417">
    <property type="entry name" value="P-loop_NTPase"/>
</dbReference>
<sequence>MDIWIYFHQQTTSIPNTILIHITTSSVRRPMEMFHPLIPGLLYPVFLLVRAIVHLFRNICWKLSGSTAASSNATRPDAPMKCAHVLKVKWRFKFDVLIQSNKPEDFVLFHESFEYPEYVLKDEITLYHINTREAMFVECQKGSSVWDLREFSFSKEAQFRLAEKVIIMPIGAAKKLVYSLGRLRDKIIFMGNTSRCGSTLLCRMFQSTGHYISYVEPGVLGDLMPCVEHEDDPDVAEYIMTTLTLLCKPCQQNPAIEGHVIKIATSSTKIIQCLHKLLPKAHYLFVYRNLLPVMKSVARIVPSLPYTHLYSLLNLLSAKWAENFSTYHNRYEEHSYLDEDFVSPYRRIIPLCLQAVLCYFSFLKQGISICAVRYEDLIQDPEGSLKSIFSVCDIHHGYIPKALIPLDHDAQEKSALSGTKIVNLKIPEFTDVEKEQVRKMCECYGIPNILIDKVYPHTVTLSGSWLRK</sequence>
<reference evidence="1" key="1">
    <citation type="journal article" date="2023" name="Mol. Biol. Evol.">
        <title>Third-Generation Sequencing Reveals the Adaptive Role of the Epigenome in Three Deep-Sea Polychaetes.</title>
        <authorList>
            <person name="Perez M."/>
            <person name="Aroh O."/>
            <person name="Sun Y."/>
            <person name="Lan Y."/>
            <person name="Juniper S.K."/>
            <person name="Young C.R."/>
            <person name="Angers B."/>
            <person name="Qian P.Y."/>
        </authorList>
    </citation>
    <scope>NUCLEOTIDE SEQUENCE</scope>
    <source>
        <strain evidence="1">P08H-3</strain>
    </source>
</reference>
<organism evidence="1 2">
    <name type="scientific">Paralvinella palmiformis</name>
    <dbReference type="NCBI Taxonomy" id="53620"/>
    <lineage>
        <taxon>Eukaryota</taxon>
        <taxon>Metazoa</taxon>
        <taxon>Spiralia</taxon>
        <taxon>Lophotrochozoa</taxon>
        <taxon>Annelida</taxon>
        <taxon>Polychaeta</taxon>
        <taxon>Sedentaria</taxon>
        <taxon>Canalipalpata</taxon>
        <taxon>Terebellida</taxon>
        <taxon>Terebelliformia</taxon>
        <taxon>Alvinellidae</taxon>
        <taxon>Paralvinella</taxon>
    </lineage>
</organism>
<dbReference type="PANTHER" id="PTHR33844:SF1">
    <property type="entry name" value="SULFOTRANSFERASE DOMAIN-CONTAINING PROTEIN"/>
    <property type="match status" value="1"/>
</dbReference>
<dbReference type="Gene3D" id="3.40.50.300">
    <property type="entry name" value="P-loop containing nucleotide triphosphate hydrolases"/>
    <property type="match status" value="1"/>
</dbReference>
<keyword evidence="2" id="KW-1185">Reference proteome</keyword>